<dbReference type="Pfam" id="PF00015">
    <property type="entry name" value="MCPsignal"/>
    <property type="match status" value="1"/>
</dbReference>
<dbReference type="SUPFAM" id="SSF58104">
    <property type="entry name" value="Methyl-accepting chemotaxis protein (MCP) signaling domain"/>
    <property type="match status" value="1"/>
</dbReference>
<dbReference type="OrthoDB" id="5675566at2"/>
<evidence type="ECO:0000259" key="7">
    <source>
        <dbReference type="PROSITE" id="PS50112"/>
    </source>
</evidence>
<comment type="subcellular location">
    <subcellularLocation>
        <location evidence="1">Membrane</location>
    </subcellularLocation>
</comment>
<dbReference type="GO" id="GO:0004888">
    <property type="term" value="F:transmembrane signaling receptor activity"/>
    <property type="evidence" value="ECO:0007669"/>
    <property type="project" value="InterPro"/>
</dbReference>
<dbReference type="SMART" id="SM00086">
    <property type="entry name" value="PAC"/>
    <property type="match status" value="1"/>
</dbReference>
<evidence type="ECO:0000256" key="4">
    <source>
        <dbReference type="PROSITE-ProRule" id="PRU00284"/>
    </source>
</evidence>
<keyword evidence="9" id="KW-1185">Reference proteome</keyword>
<dbReference type="Proteomes" id="UP000184600">
    <property type="component" value="Unassembled WGS sequence"/>
</dbReference>
<evidence type="ECO:0000256" key="5">
    <source>
        <dbReference type="SAM" id="Phobius"/>
    </source>
</evidence>
<feature type="transmembrane region" description="Helical" evidence="5">
    <location>
        <begin position="154"/>
        <end position="187"/>
    </location>
</feature>
<protein>
    <submittedName>
        <fullName evidence="8">Aerotaxis receptor</fullName>
    </submittedName>
</protein>
<dbReference type="RefSeq" id="WP_073581035.1">
    <property type="nucleotide sequence ID" value="NZ_AP024897.1"/>
</dbReference>
<dbReference type="SMART" id="SM00283">
    <property type="entry name" value="MA"/>
    <property type="match status" value="1"/>
</dbReference>
<dbReference type="Gene3D" id="3.30.450.20">
    <property type="entry name" value="PAS domain"/>
    <property type="match status" value="1"/>
</dbReference>
<organism evidence="8 9">
    <name type="scientific">Vibrio quintilis</name>
    <dbReference type="NCBI Taxonomy" id="1117707"/>
    <lineage>
        <taxon>Bacteria</taxon>
        <taxon>Pseudomonadati</taxon>
        <taxon>Pseudomonadota</taxon>
        <taxon>Gammaproteobacteria</taxon>
        <taxon>Vibrionales</taxon>
        <taxon>Vibrionaceae</taxon>
        <taxon>Vibrio</taxon>
    </lineage>
</organism>
<dbReference type="GO" id="GO:0007165">
    <property type="term" value="P:signal transduction"/>
    <property type="evidence" value="ECO:0007669"/>
    <property type="project" value="UniProtKB-KW"/>
</dbReference>
<reference evidence="9" key="1">
    <citation type="submission" date="2016-12" db="EMBL/GenBank/DDBJ databases">
        <authorList>
            <person name="Rodrigo-Torres L."/>
            <person name="Arahal R.D."/>
            <person name="Lucena T."/>
        </authorList>
    </citation>
    <scope>NUCLEOTIDE SEQUENCE [LARGE SCALE GENOMIC DNA]</scope>
</reference>
<evidence type="ECO:0000313" key="9">
    <source>
        <dbReference type="Proteomes" id="UP000184600"/>
    </source>
</evidence>
<dbReference type="GO" id="GO:0016020">
    <property type="term" value="C:membrane"/>
    <property type="evidence" value="ECO:0007669"/>
    <property type="project" value="UniProtKB-SubCell"/>
</dbReference>
<keyword evidence="5" id="KW-1133">Transmembrane helix</keyword>
<dbReference type="EMBL" id="FRFG01000017">
    <property type="protein sequence ID" value="SHO55739.1"/>
    <property type="molecule type" value="Genomic_DNA"/>
</dbReference>
<dbReference type="PRINTS" id="PR00260">
    <property type="entry name" value="CHEMTRNSDUCR"/>
</dbReference>
<dbReference type="InterPro" id="IPR000014">
    <property type="entry name" value="PAS"/>
</dbReference>
<feature type="domain" description="PAS" evidence="7">
    <location>
        <begin position="26"/>
        <end position="61"/>
    </location>
</feature>
<gene>
    <name evidence="8" type="primary">aer_1</name>
    <name evidence="8" type="ORF">VQ7734_01485</name>
</gene>
<dbReference type="SUPFAM" id="SSF55785">
    <property type="entry name" value="PYP-like sensor domain (PAS domain)"/>
    <property type="match status" value="1"/>
</dbReference>
<keyword evidence="8" id="KW-0675">Receptor</keyword>
<dbReference type="PANTHER" id="PTHR32089">
    <property type="entry name" value="METHYL-ACCEPTING CHEMOTAXIS PROTEIN MCPB"/>
    <property type="match status" value="1"/>
</dbReference>
<feature type="domain" description="Methyl-accepting transducer" evidence="6">
    <location>
        <begin position="241"/>
        <end position="477"/>
    </location>
</feature>
<dbReference type="Gene3D" id="1.10.287.950">
    <property type="entry name" value="Methyl-accepting chemotaxis protein"/>
    <property type="match status" value="1"/>
</dbReference>
<dbReference type="NCBIfam" id="TIGR00229">
    <property type="entry name" value="sensory_box"/>
    <property type="match status" value="1"/>
</dbReference>
<evidence type="ECO:0000256" key="2">
    <source>
        <dbReference type="ARBA" id="ARBA00023224"/>
    </source>
</evidence>
<dbReference type="InterPro" id="IPR001610">
    <property type="entry name" value="PAC"/>
</dbReference>
<evidence type="ECO:0000256" key="1">
    <source>
        <dbReference type="ARBA" id="ARBA00004370"/>
    </source>
</evidence>
<proteinExistence type="inferred from homology"/>
<dbReference type="InterPro" id="IPR004089">
    <property type="entry name" value="MCPsignal_dom"/>
</dbReference>
<dbReference type="GO" id="GO:0006935">
    <property type="term" value="P:chemotaxis"/>
    <property type="evidence" value="ECO:0007669"/>
    <property type="project" value="InterPro"/>
</dbReference>
<dbReference type="InterPro" id="IPR013655">
    <property type="entry name" value="PAS_fold_3"/>
</dbReference>
<dbReference type="InterPro" id="IPR004090">
    <property type="entry name" value="Chemotax_Me-accpt_rcpt"/>
</dbReference>
<keyword evidence="5" id="KW-0472">Membrane</keyword>
<dbReference type="PANTHER" id="PTHR32089:SF52">
    <property type="entry name" value="CHEMOTAXIS SIGNAL TRANSDUCTION SYSTEM METHYL ACCEPTING SENSORY TRANSDUCER WITH PAS SENSORY DOMAIN"/>
    <property type="match status" value="1"/>
</dbReference>
<dbReference type="AlphaFoldDB" id="A0A1M7YT19"/>
<name>A0A1M7YT19_9VIBR</name>
<dbReference type="CDD" id="cd00130">
    <property type="entry name" value="PAS"/>
    <property type="match status" value="1"/>
</dbReference>
<evidence type="ECO:0000313" key="8">
    <source>
        <dbReference type="EMBL" id="SHO55739.1"/>
    </source>
</evidence>
<keyword evidence="2 4" id="KW-0807">Transducer</keyword>
<dbReference type="Pfam" id="PF08447">
    <property type="entry name" value="PAS_3"/>
    <property type="match status" value="1"/>
</dbReference>
<evidence type="ECO:0000259" key="6">
    <source>
        <dbReference type="PROSITE" id="PS50111"/>
    </source>
</evidence>
<dbReference type="InterPro" id="IPR035965">
    <property type="entry name" value="PAS-like_dom_sf"/>
</dbReference>
<evidence type="ECO:0000256" key="3">
    <source>
        <dbReference type="ARBA" id="ARBA00029447"/>
    </source>
</evidence>
<dbReference type="PROSITE" id="PS50111">
    <property type="entry name" value="CHEMOTAXIS_TRANSDUC_2"/>
    <property type="match status" value="1"/>
</dbReference>
<dbReference type="PROSITE" id="PS50112">
    <property type="entry name" value="PAS"/>
    <property type="match status" value="1"/>
</dbReference>
<keyword evidence="5" id="KW-0812">Transmembrane</keyword>
<accession>A0A1M7YT19</accession>
<comment type="similarity">
    <text evidence="3">Belongs to the methyl-accepting chemotaxis (MCP) protein family.</text>
</comment>
<sequence>MGKRNQSILNEEVTFNKDEELVSTTDLRGVITYANDAFCRVAGYSFDELLRKNHNIVRHPDMPKAAFKDLWDHLKAGQNWRGAVKNRCKDGRYYWVDAFVTPIYENNQLIGYQSVRTPLDVKMKKRAERLYARINRNQPIDPLAKLKAIQFRVIAALFLIGAIIALSTVAGMVTDLMIPLVFIGLFWPELSSKPKYEKQLKEKYDSVSRYVYNEDPDNIADFQLRMYEGKVRTILGRVTDSCQVMKQQAISLGDESVASQKNVEQESIELESVSSSLEEMVAAIEEVASNSATASDQVRLASDQCGQAVGQMTKVSSVISSVVRDVEKSTHSTQALSEKLDSINSLMEEIQGIAGQTNLLALNAAIEAARAGEQGRGFAVVADEVRSLSQRTHKTTESIQETMSQVLVALEELVKTMEESQKSAAGSIEAAEQTSNAIASLEDIVGNISDASLQISAATEQQSVVAKEINVNVSAIRDASQDNLRGATLVSDLSKDIREKSDRLSSMGRSFK</sequence>
<dbReference type="STRING" id="1117707.VQ7734_01485"/>